<dbReference type="AlphaFoldDB" id="A0A8J2LQX4"/>
<sequence>MRLSTFIVLGGIFFPACLPEKVSNCSPNGLGENQIALCNSVDLRMSSWDECNSKEIWPPNTIVEIKLVVFFPTVSFRCFL</sequence>
<gene>
    <name evidence="2" type="ORF">AFUS01_LOCUS36512</name>
</gene>
<feature type="signal peptide" evidence="1">
    <location>
        <begin position="1"/>
        <end position="19"/>
    </location>
</feature>
<evidence type="ECO:0000313" key="3">
    <source>
        <dbReference type="Proteomes" id="UP000708208"/>
    </source>
</evidence>
<protein>
    <submittedName>
        <fullName evidence="2">Uncharacterized protein</fullName>
    </submittedName>
</protein>
<organism evidence="2 3">
    <name type="scientific">Allacma fusca</name>
    <dbReference type="NCBI Taxonomy" id="39272"/>
    <lineage>
        <taxon>Eukaryota</taxon>
        <taxon>Metazoa</taxon>
        <taxon>Ecdysozoa</taxon>
        <taxon>Arthropoda</taxon>
        <taxon>Hexapoda</taxon>
        <taxon>Collembola</taxon>
        <taxon>Symphypleona</taxon>
        <taxon>Sminthuridae</taxon>
        <taxon>Allacma</taxon>
    </lineage>
</organism>
<feature type="chain" id="PRO_5035237362" evidence="1">
    <location>
        <begin position="20"/>
        <end position="80"/>
    </location>
</feature>
<keyword evidence="1" id="KW-0732">Signal</keyword>
<accession>A0A8J2LQX4</accession>
<keyword evidence="3" id="KW-1185">Reference proteome</keyword>
<dbReference type="Proteomes" id="UP000708208">
    <property type="component" value="Unassembled WGS sequence"/>
</dbReference>
<evidence type="ECO:0000313" key="2">
    <source>
        <dbReference type="EMBL" id="CAG7826460.1"/>
    </source>
</evidence>
<proteinExistence type="predicted"/>
<name>A0A8J2LQX4_9HEXA</name>
<reference evidence="2" key="1">
    <citation type="submission" date="2021-06" db="EMBL/GenBank/DDBJ databases">
        <authorList>
            <person name="Hodson N. C."/>
            <person name="Mongue J. A."/>
            <person name="Jaron S. K."/>
        </authorList>
    </citation>
    <scope>NUCLEOTIDE SEQUENCE</scope>
</reference>
<dbReference type="EMBL" id="CAJVCH010539843">
    <property type="protein sequence ID" value="CAG7826460.1"/>
    <property type="molecule type" value="Genomic_DNA"/>
</dbReference>
<comment type="caution">
    <text evidence="2">The sequence shown here is derived from an EMBL/GenBank/DDBJ whole genome shotgun (WGS) entry which is preliminary data.</text>
</comment>
<evidence type="ECO:0000256" key="1">
    <source>
        <dbReference type="SAM" id="SignalP"/>
    </source>
</evidence>